<feature type="domain" description="AAA+ ATPase" evidence="5">
    <location>
        <begin position="278"/>
        <end position="409"/>
    </location>
</feature>
<dbReference type="Pfam" id="PF00004">
    <property type="entry name" value="AAA"/>
    <property type="match status" value="1"/>
</dbReference>
<keyword evidence="1" id="KW-0547">Nucleotide-binding</keyword>
<name>A0ABV4WSD2_9CYAN</name>
<dbReference type="InterPro" id="IPR052381">
    <property type="entry name" value="AAA_domain_protein"/>
</dbReference>
<dbReference type="Gene3D" id="1.10.8.60">
    <property type="match status" value="1"/>
</dbReference>
<dbReference type="InterPro" id="IPR003593">
    <property type="entry name" value="AAA+_ATPase"/>
</dbReference>
<evidence type="ECO:0000259" key="5">
    <source>
        <dbReference type="SMART" id="SM00382"/>
    </source>
</evidence>
<dbReference type="PANTHER" id="PTHR42960:SF1">
    <property type="entry name" value="YCF46 PROTEIN"/>
    <property type="match status" value="1"/>
</dbReference>
<organism evidence="6 7">
    <name type="scientific">Floridaenema evergladense BLCC-F167</name>
    <dbReference type="NCBI Taxonomy" id="3153639"/>
    <lineage>
        <taxon>Bacteria</taxon>
        <taxon>Bacillati</taxon>
        <taxon>Cyanobacteriota</taxon>
        <taxon>Cyanophyceae</taxon>
        <taxon>Oscillatoriophycideae</taxon>
        <taxon>Aerosakkonematales</taxon>
        <taxon>Aerosakkonemataceae</taxon>
        <taxon>Floridanema</taxon>
        <taxon>Floridanema evergladense</taxon>
    </lineage>
</organism>
<reference evidence="6 7" key="1">
    <citation type="submission" date="2024-09" db="EMBL/GenBank/DDBJ databases">
        <title>Floridaenema gen nov. (Aerosakkonemataceae, Aerosakkonematales ord. nov., Cyanobacteria) from benthic tropical and subtropical fresh waters, with the description of four new species.</title>
        <authorList>
            <person name="Moretto J.A."/>
            <person name="Berthold D.E."/>
            <person name="Lefler F.W."/>
            <person name="Huang I.-S."/>
            <person name="Laughinghouse H. IV."/>
        </authorList>
    </citation>
    <scope>NUCLEOTIDE SEQUENCE [LARGE SCALE GENOMIC DNA]</scope>
    <source>
        <strain evidence="6 7">BLCC-F167</strain>
    </source>
</reference>
<accession>A0ABV4WSD2</accession>
<dbReference type="SMART" id="SM00382">
    <property type="entry name" value="AAA"/>
    <property type="match status" value="1"/>
</dbReference>
<comment type="similarity">
    <text evidence="3">Belongs to the AAA ATPase family. Highly divergent.</text>
</comment>
<proteinExistence type="inferred from homology"/>
<sequence length="558" mass="63020">MNWLDLDLLIETVKVVSIQCSAIEQPNTLKWINEKLAVTRNLPVYVWNYGQEVFQIYSAEPIQKIWDKFEPANECLIDVVNFLLHCQEPGIFVIENLHFFINVSPQADSLSRENALKINDKLRTIFNNWRLSQSPKYLILLSTMGVDLPSHLINLIPEVWKPLPNQKQILLIANEVLEEFNVDINTIDLNSLTLAASGLTEEEIKTGLRLGLKRCSTKEEDALFFLMQYKINLLRSLNLEFIPKPEINSFGGLDLLKKAFIEVKNKYSPEARASNLPFPKGCLLVGPPGTGKSRALKACAVLLSFPLVMLDVGTIVAGGLKFLKEMLLRVEALEPCVIGFDEFDKLFAASNHSGEDIANRQILGTLLTWLQEKKSKTFVIATLNRLKSLPPELTRAGRFDRKFYVGLPQAIERKEIIQLHASRYDSRYAQKDGPLTESEWRTLLNNSTVNFSGGELEAVVERAVNKIFQRALAEKRQKKLARIADEDNVISLEISGSDLIEAAQTIHSLYSIDPDRIMAIQNQSKYFCEPSSSPDSSKYAPPIQTFWGQPISVSKNLD</sequence>
<gene>
    <name evidence="6" type="ORF">ACE1CA_26175</name>
</gene>
<evidence type="ECO:0000313" key="7">
    <source>
        <dbReference type="Proteomes" id="UP001576780"/>
    </source>
</evidence>
<dbReference type="Proteomes" id="UP001576780">
    <property type="component" value="Unassembled WGS sequence"/>
</dbReference>
<evidence type="ECO:0000313" key="6">
    <source>
        <dbReference type="EMBL" id="MFB2838003.1"/>
    </source>
</evidence>
<evidence type="ECO:0000256" key="3">
    <source>
        <dbReference type="ARBA" id="ARBA00038088"/>
    </source>
</evidence>
<dbReference type="Gene3D" id="3.40.50.300">
    <property type="entry name" value="P-loop containing nucleotide triphosphate hydrolases"/>
    <property type="match status" value="1"/>
</dbReference>
<dbReference type="SUPFAM" id="SSF52540">
    <property type="entry name" value="P-loop containing nucleoside triphosphate hydrolases"/>
    <property type="match status" value="1"/>
</dbReference>
<evidence type="ECO:0000256" key="1">
    <source>
        <dbReference type="ARBA" id="ARBA00022741"/>
    </source>
</evidence>
<protein>
    <recommendedName>
        <fullName evidence="4">Uncharacterized AAA domain-containing protein ycf46</fullName>
    </recommendedName>
</protein>
<dbReference type="EMBL" id="JBHFNT010000231">
    <property type="protein sequence ID" value="MFB2838003.1"/>
    <property type="molecule type" value="Genomic_DNA"/>
</dbReference>
<keyword evidence="2" id="KW-0067">ATP-binding</keyword>
<comment type="caution">
    <text evidence="6">The sequence shown here is derived from an EMBL/GenBank/DDBJ whole genome shotgun (WGS) entry which is preliminary data.</text>
</comment>
<evidence type="ECO:0000256" key="4">
    <source>
        <dbReference type="ARBA" id="ARBA00040480"/>
    </source>
</evidence>
<dbReference type="RefSeq" id="WP_413280340.1">
    <property type="nucleotide sequence ID" value="NZ_JBHFNT010000231.1"/>
</dbReference>
<dbReference type="PANTHER" id="PTHR42960">
    <property type="entry name" value="YCF46 PROTEIN"/>
    <property type="match status" value="1"/>
</dbReference>
<keyword evidence="7" id="KW-1185">Reference proteome</keyword>
<evidence type="ECO:0000256" key="2">
    <source>
        <dbReference type="ARBA" id="ARBA00022840"/>
    </source>
</evidence>
<dbReference type="InterPro" id="IPR027417">
    <property type="entry name" value="P-loop_NTPase"/>
</dbReference>
<dbReference type="InterPro" id="IPR003959">
    <property type="entry name" value="ATPase_AAA_core"/>
</dbReference>